<protein>
    <recommendedName>
        <fullName evidence="4">DUF3967 domain-containing protein</fullName>
    </recommendedName>
</protein>
<dbReference type="Proteomes" id="UP000243333">
    <property type="component" value="Unassembled WGS sequence"/>
</dbReference>
<evidence type="ECO:0000313" key="2">
    <source>
        <dbReference type="EMBL" id="SDF14547.1"/>
    </source>
</evidence>
<evidence type="ECO:0000313" key="3">
    <source>
        <dbReference type="Proteomes" id="UP000243333"/>
    </source>
</evidence>
<dbReference type="AlphaFoldDB" id="A0A1G7IPB2"/>
<keyword evidence="1" id="KW-0175">Coiled coil</keyword>
<gene>
    <name evidence="2" type="ORF">SAMN05660235_00571</name>
</gene>
<proteinExistence type="predicted"/>
<reference evidence="3" key="1">
    <citation type="submission" date="2016-10" db="EMBL/GenBank/DDBJ databases">
        <authorList>
            <person name="Varghese N."/>
            <person name="Submissions S."/>
        </authorList>
    </citation>
    <scope>NUCLEOTIDE SEQUENCE [LARGE SCALE GENOMIC DNA]</scope>
    <source>
        <strain evidence="3">DSM 23256</strain>
    </source>
</reference>
<sequence length="174" mass="20430">MGPKNIEYQNGMFILSNPDDVTELVLSLRNKPLDEYVTEPVEVTNAKSQSEMLEEITARLQTIEEKMQQMESSFAAILRQTLAENERKSEMLTKITARLQTIEEKLQQMENSFVAILLQALEEQENERVKIEVERQQELAERERRLLTEIGAMLEKKTVERQQLSWWQKLFEAK</sequence>
<keyword evidence="3" id="KW-1185">Reference proteome</keyword>
<evidence type="ECO:0000256" key="1">
    <source>
        <dbReference type="SAM" id="Coils"/>
    </source>
</evidence>
<dbReference type="EMBL" id="FNBU01000003">
    <property type="protein sequence ID" value="SDF14547.1"/>
    <property type="molecule type" value="Genomic_DNA"/>
</dbReference>
<name>A0A1G7IPB2_9FIRM</name>
<evidence type="ECO:0008006" key="4">
    <source>
        <dbReference type="Google" id="ProtNLM"/>
    </source>
</evidence>
<dbReference type="RefSeq" id="WP_093687924.1">
    <property type="nucleotide sequence ID" value="NZ_FNBU01000003.1"/>
</dbReference>
<feature type="coiled-coil region" evidence="1">
    <location>
        <begin position="46"/>
        <end position="146"/>
    </location>
</feature>
<organism evidence="2 3">
    <name type="scientific">Sporolituus thermophilus DSM 23256</name>
    <dbReference type="NCBI Taxonomy" id="1123285"/>
    <lineage>
        <taxon>Bacteria</taxon>
        <taxon>Bacillati</taxon>
        <taxon>Bacillota</taxon>
        <taxon>Negativicutes</taxon>
        <taxon>Selenomonadales</taxon>
        <taxon>Sporomusaceae</taxon>
        <taxon>Sporolituus</taxon>
    </lineage>
</organism>
<accession>A0A1G7IPB2</accession>
<dbReference type="OrthoDB" id="9833558at2"/>